<sequence>MSVASRGSLAHLSDSLVGRVDVDGIMGDPGRALDRARKALFYGKSFCTGFARQRKKRRGEASSPLSRKKPGISVCRRVISASLSP</sequence>
<proteinExistence type="predicted"/>
<dbReference type="EMBL" id="CAADRM010000031">
    <property type="protein sequence ID" value="VFU12110.1"/>
    <property type="molecule type" value="Genomic_DNA"/>
</dbReference>
<reference evidence="1" key="1">
    <citation type="submission" date="2019-03" db="EMBL/GenBank/DDBJ databases">
        <authorList>
            <person name="Hao L."/>
        </authorList>
    </citation>
    <scope>NUCLEOTIDE SEQUENCE</scope>
</reference>
<name>A0A485LW10_9ZZZZ</name>
<accession>A0A485LW10</accession>
<evidence type="ECO:0000313" key="1">
    <source>
        <dbReference type="EMBL" id="VFU12110.1"/>
    </source>
</evidence>
<gene>
    <name evidence="1" type="ORF">SCFA_1260002</name>
</gene>
<dbReference type="AlphaFoldDB" id="A0A485LW10"/>
<organism evidence="1">
    <name type="scientific">anaerobic digester metagenome</name>
    <dbReference type="NCBI Taxonomy" id="1263854"/>
    <lineage>
        <taxon>unclassified sequences</taxon>
        <taxon>metagenomes</taxon>
        <taxon>ecological metagenomes</taxon>
    </lineage>
</organism>
<protein>
    <submittedName>
        <fullName evidence="1">Uncharacterized protein</fullName>
    </submittedName>
</protein>